<feature type="domain" description="Glycoside hydrolase family 3 N-terminal" evidence="6">
    <location>
        <begin position="99"/>
        <end position="401"/>
    </location>
</feature>
<comment type="similarity">
    <text evidence="1">Belongs to the glycosyl hydrolase 3 family.</text>
</comment>
<name>A0A9D2ECE9_9MICO</name>
<dbReference type="InterPro" id="IPR017853">
    <property type="entry name" value="GH"/>
</dbReference>
<evidence type="ECO:0000256" key="4">
    <source>
        <dbReference type="SAM" id="MobiDB-lite"/>
    </source>
</evidence>
<dbReference type="InterPro" id="IPR001764">
    <property type="entry name" value="Glyco_hydro_3_N"/>
</dbReference>
<dbReference type="GO" id="GO:0009254">
    <property type="term" value="P:peptidoglycan turnover"/>
    <property type="evidence" value="ECO:0007669"/>
    <property type="project" value="TreeGrafter"/>
</dbReference>
<evidence type="ECO:0000256" key="1">
    <source>
        <dbReference type="ARBA" id="ARBA00005336"/>
    </source>
</evidence>
<evidence type="ECO:0000256" key="2">
    <source>
        <dbReference type="ARBA" id="ARBA00022801"/>
    </source>
</evidence>
<feature type="chain" id="PRO_5038843923" evidence="5">
    <location>
        <begin position="25"/>
        <end position="559"/>
    </location>
</feature>
<dbReference type="PANTHER" id="PTHR30480:SF16">
    <property type="entry name" value="GLYCOSIDE HYDROLASE FAMILY 3 DOMAIN PROTEIN"/>
    <property type="match status" value="1"/>
</dbReference>
<proteinExistence type="inferred from homology"/>
<protein>
    <submittedName>
        <fullName evidence="7">Beta-N-acetylhexosaminidase</fullName>
    </submittedName>
</protein>
<keyword evidence="3" id="KW-0326">Glycosidase</keyword>
<dbReference type="Gene3D" id="3.20.20.300">
    <property type="entry name" value="Glycoside hydrolase, family 3, N-terminal domain"/>
    <property type="match status" value="1"/>
</dbReference>
<dbReference type="Pfam" id="PF00933">
    <property type="entry name" value="Glyco_hydro_3"/>
    <property type="match status" value="1"/>
</dbReference>
<dbReference type="InterPro" id="IPR050226">
    <property type="entry name" value="NagZ_Beta-hexosaminidase"/>
</dbReference>
<evidence type="ECO:0000259" key="6">
    <source>
        <dbReference type="Pfam" id="PF00933"/>
    </source>
</evidence>
<dbReference type="InterPro" id="IPR036962">
    <property type="entry name" value="Glyco_hydro_3_N_sf"/>
</dbReference>
<reference evidence="7" key="2">
    <citation type="submission" date="2021-04" db="EMBL/GenBank/DDBJ databases">
        <authorList>
            <person name="Gilroy R."/>
        </authorList>
    </citation>
    <scope>NUCLEOTIDE SEQUENCE</scope>
    <source>
        <strain evidence="7">ChiGjej4B4-7305</strain>
    </source>
</reference>
<comment type="caution">
    <text evidence="7">The sequence shown here is derived from an EMBL/GenBank/DDBJ whole genome shotgun (WGS) entry which is preliminary data.</text>
</comment>
<feature type="region of interest" description="Disordered" evidence="4">
    <location>
        <begin position="29"/>
        <end position="64"/>
    </location>
</feature>
<dbReference type="GO" id="GO:0004553">
    <property type="term" value="F:hydrolase activity, hydrolyzing O-glycosyl compounds"/>
    <property type="evidence" value="ECO:0007669"/>
    <property type="project" value="InterPro"/>
</dbReference>
<gene>
    <name evidence="7" type="ORF">H9815_05535</name>
</gene>
<accession>A0A9D2ECE9</accession>
<dbReference type="GO" id="GO:0005975">
    <property type="term" value="P:carbohydrate metabolic process"/>
    <property type="evidence" value="ECO:0007669"/>
    <property type="project" value="InterPro"/>
</dbReference>
<keyword evidence="2" id="KW-0378">Hydrolase</keyword>
<dbReference type="AlphaFoldDB" id="A0A9D2ECE9"/>
<evidence type="ECO:0000256" key="5">
    <source>
        <dbReference type="SAM" id="SignalP"/>
    </source>
</evidence>
<dbReference type="Proteomes" id="UP000824037">
    <property type="component" value="Unassembled WGS sequence"/>
</dbReference>
<dbReference type="PANTHER" id="PTHR30480">
    <property type="entry name" value="BETA-HEXOSAMINIDASE-RELATED"/>
    <property type="match status" value="1"/>
</dbReference>
<dbReference type="PROSITE" id="PS51257">
    <property type="entry name" value="PROKAR_LIPOPROTEIN"/>
    <property type="match status" value="1"/>
</dbReference>
<feature type="signal peptide" evidence="5">
    <location>
        <begin position="1"/>
        <end position="24"/>
    </location>
</feature>
<evidence type="ECO:0000256" key="3">
    <source>
        <dbReference type="ARBA" id="ARBA00023295"/>
    </source>
</evidence>
<dbReference type="EMBL" id="DXBY01000087">
    <property type="protein sequence ID" value="HIZ35218.1"/>
    <property type="molecule type" value="Genomic_DNA"/>
</dbReference>
<reference evidence="7" key="1">
    <citation type="journal article" date="2021" name="PeerJ">
        <title>Extensive microbial diversity within the chicken gut microbiome revealed by metagenomics and culture.</title>
        <authorList>
            <person name="Gilroy R."/>
            <person name="Ravi A."/>
            <person name="Getino M."/>
            <person name="Pursley I."/>
            <person name="Horton D.L."/>
            <person name="Alikhan N.F."/>
            <person name="Baker D."/>
            <person name="Gharbi K."/>
            <person name="Hall N."/>
            <person name="Watson M."/>
            <person name="Adriaenssens E.M."/>
            <person name="Foster-Nyarko E."/>
            <person name="Jarju S."/>
            <person name="Secka A."/>
            <person name="Antonio M."/>
            <person name="Oren A."/>
            <person name="Chaudhuri R.R."/>
            <person name="La Ragione R."/>
            <person name="Hildebrand F."/>
            <person name="Pallen M.J."/>
        </authorList>
    </citation>
    <scope>NUCLEOTIDE SEQUENCE</scope>
    <source>
        <strain evidence="7">ChiGjej4B4-7305</strain>
    </source>
</reference>
<sequence length="559" mass="56732">MRTGKAPLVAAIRVLATLLLGAMALSGCTPTGGPNPPTTPPEETTEPSPSPSQSPTAEPLPWGPTETEVEAAIEAAAAMSPEQVAGQVILARYPGTDPAAAADQLTQYHLGGLVLFGENVGTLDQVVATSEAIQEAQGELDRSWPAVFAVDNEGGLVQRLSAETGPWTSFPDFMAAGAADDPEVTHDAAQAMAIELRASGLNFDFAPVADVTIGADDAAIGTRSAGDDPERVAATVSAAVDGFTDGGVVSSLKHFPGHGSLTVDSHEDLPEQTASAEELTDRDLVPFQAGIEAGAATVMMGHIAVDAWDSELPASLSPAAYDHLREELGFTGVAITDGLDMGALTNSYSADEIAVMALDAGADLLLGPTDVAAAHQGIVAALADGSLDRDRVNEAAGRVIAMMRWQAQAGEATGPVHPDESDAGADASLALSRAALTQVAGECGGELAGPRIHVRGGSTEDWDAFVAAAEAGGLQVVPLEEEADSDVRLVTAETPETGSDVAVALDGPWLLRGADTPVQLAAFGHTAGTFEAVVDVLTGATGAPGTLPVQVRGLPASSC</sequence>
<dbReference type="SUPFAM" id="SSF51445">
    <property type="entry name" value="(Trans)glycosidases"/>
    <property type="match status" value="1"/>
</dbReference>
<organism evidence="7 8">
    <name type="scientific">Candidatus Ruania gallistercoris</name>
    <dbReference type="NCBI Taxonomy" id="2838746"/>
    <lineage>
        <taxon>Bacteria</taxon>
        <taxon>Bacillati</taxon>
        <taxon>Actinomycetota</taxon>
        <taxon>Actinomycetes</taxon>
        <taxon>Micrococcales</taxon>
        <taxon>Ruaniaceae</taxon>
        <taxon>Ruania</taxon>
    </lineage>
</organism>
<keyword evidence="5" id="KW-0732">Signal</keyword>
<evidence type="ECO:0000313" key="8">
    <source>
        <dbReference type="Proteomes" id="UP000824037"/>
    </source>
</evidence>
<evidence type="ECO:0000313" key="7">
    <source>
        <dbReference type="EMBL" id="HIZ35218.1"/>
    </source>
</evidence>